<keyword evidence="8" id="KW-0679">Respiratory chain</keyword>
<dbReference type="InterPro" id="IPR019342">
    <property type="entry name" value="NADH_UbQ_OxRdtase_FeS-su5"/>
</dbReference>
<keyword evidence="11" id="KW-0496">Mitochondrion</keyword>
<dbReference type="Proteomes" id="UP001215280">
    <property type="component" value="Unassembled WGS sequence"/>
</dbReference>
<evidence type="ECO:0000256" key="11">
    <source>
        <dbReference type="ARBA" id="ARBA00023128"/>
    </source>
</evidence>
<evidence type="ECO:0000313" key="18">
    <source>
        <dbReference type="Proteomes" id="UP001215280"/>
    </source>
</evidence>
<keyword evidence="18" id="KW-1185">Reference proteome</keyword>
<dbReference type="GO" id="GO:0005743">
    <property type="term" value="C:mitochondrial inner membrane"/>
    <property type="evidence" value="ECO:0007669"/>
    <property type="project" value="UniProtKB-SubCell"/>
</dbReference>
<comment type="function">
    <text evidence="1">Accessory subunit of the mitochondrial membrane respiratory chain NADH dehydrogenase (Complex I), that is believed not to be involved in catalysis. Complex I functions in the transfer of electrons from NADH to the respiratory chain. The immediate electron acceptor for the enzyme is believed to be ubiquinone.</text>
</comment>
<protein>
    <recommendedName>
        <fullName evidence="6">NADH dehydrogenase [ubiquinone] iron-sulfur protein 5</fullName>
    </recommendedName>
    <alternativeName>
        <fullName evidence="14">Complex I-15 kDa</fullName>
    </alternativeName>
    <alternativeName>
        <fullName evidence="15">NADH-ubiquinone oxidoreductase 15 kDa subunit</fullName>
    </alternativeName>
</protein>
<evidence type="ECO:0000313" key="17">
    <source>
        <dbReference type="EMBL" id="KAJ7728970.1"/>
    </source>
</evidence>
<sequence>GPSRCSAFWQEFTKCYAGAEYPLQCKAQRDDYLECVHGTKEVPRTAALAAEYERQVEQGLRDHKKDLEARADGVPTRVGLVPTPGEGGK</sequence>
<feature type="disulfide bond" evidence="16">
    <location>
        <begin position="15"/>
        <end position="25"/>
    </location>
</feature>
<comment type="subcellular location">
    <subcellularLocation>
        <location evidence="3">Mitochondrion inner membrane</location>
        <topology evidence="3">Peripheral membrane protein</topology>
    </subcellularLocation>
    <subcellularLocation>
        <location evidence="2">Mitochondrion intermembrane space</location>
    </subcellularLocation>
</comment>
<feature type="non-terminal residue" evidence="17">
    <location>
        <position position="1"/>
    </location>
</feature>
<accession>A0AAD7HVZ9</accession>
<keyword evidence="9" id="KW-0999">Mitochondrion inner membrane</keyword>
<dbReference type="PANTHER" id="PTHR15224:SF1">
    <property type="entry name" value="NADH DEHYDROGENASE [UBIQUINONE] IRON-SULFUR PROTEIN 5"/>
    <property type="match status" value="1"/>
</dbReference>
<evidence type="ECO:0000256" key="3">
    <source>
        <dbReference type="ARBA" id="ARBA00004637"/>
    </source>
</evidence>
<evidence type="ECO:0000256" key="13">
    <source>
        <dbReference type="ARBA" id="ARBA00023157"/>
    </source>
</evidence>
<evidence type="ECO:0000256" key="6">
    <source>
        <dbReference type="ARBA" id="ARBA00013482"/>
    </source>
</evidence>
<organism evidence="17 18">
    <name type="scientific">Mycena maculata</name>
    <dbReference type="NCBI Taxonomy" id="230809"/>
    <lineage>
        <taxon>Eukaryota</taxon>
        <taxon>Fungi</taxon>
        <taxon>Dikarya</taxon>
        <taxon>Basidiomycota</taxon>
        <taxon>Agaricomycotina</taxon>
        <taxon>Agaricomycetes</taxon>
        <taxon>Agaricomycetidae</taxon>
        <taxon>Agaricales</taxon>
        <taxon>Marasmiineae</taxon>
        <taxon>Mycenaceae</taxon>
        <taxon>Mycena</taxon>
    </lineage>
</organism>
<name>A0AAD7HVZ9_9AGAR</name>
<reference evidence="17" key="1">
    <citation type="submission" date="2023-03" db="EMBL/GenBank/DDBJ databases">
        <title>Massive genome expansion in bonnet fungi (Mycena s.s.) driven by repeated elements and novel gene families across ecological guilds.</title>
        <authorList>
            <consortium name="Lawrence Berkeley National Laboratory"/>
            <person name="Harder C.B."/>
            <person name="Miyauchi S."/>
            <person name="Viragh M."/>
            <person name="Kuo A."/>
            <person name="Thoen E."/>
            <person name="Andreopoulos B."/>
            <person name="Lu D."/>
            <person name="Skrede I."/>
            <person name="Drula E."/>
            <person name="Henrissat B."/>
            <person name="Morin E."/>
            <person name="Kohler A."/>
            <person name="Barry K."/>
            <person name="LaButti K."/>
            <person name="Morin E."/>
            <person name="Salamov A."/>
            <person name="Lipzen A."/>
            <person name="Mereny Z."/>
            <person name="Hegedus B."/>
            <person name="Baldrian P."/>
            <person name="Stursova M."/>
            <person name="Weitz H."/>
            <person name="Taylor A."/>
            <person name="Grigoriev I.V."/>
            <person name="Nagy L.G."/>
            <person name="Martin F."/>
            <person name="Kauserud H."/>
        </authorList>
    </citation>
    <scope>NUCLEOTIDE SEQUENCE</scope>
    <source>
        <strain evidence="17">CBHHK188m</strain>
    </source>
</reference>
<comment type="similarity">
    <text evidence="4">Belongs to the complex I NDUFS5 subunit family.</text>
</comment>
<evidence type="ECO:0000256" key="5">
    <source>
        <dbReference type="ARBA" id="ARBA00011261"/>
    </source>
</evidence>
<evidence type="ECO:0000256" key="9">
    <source>
        <dbReference type="ARBA" id="ARBA00022792"/>
    </source>
</evidence>
<evidence type="ECO:0000256" key="16">
    <source>
        <dbReference type="PIRSR" id="PIRSR619342-50"/>
    </source>
</evidence>
<dbReference type="AlphaFoldDB" id="A0AAD7HVZ9"/>
<evidence type="ECO:0000256" key="4">
    <source>
        <dbReference type="ARBA" id="ARBA00007372"/>
    </source>
</evidence>
<evidence type="ECO:0000256" key="14">
    <source>
        <dbReference type="ARBA" id="ARBA00031222"/>
    </source>
</evidence>
<keyword evidence="7" id="KW-0813">Transport</keyword>
<dbReference type="PANTHER" id="PTHR15224">
    <property type="entry name" value="NADH DEHYDROGENASE [UBIQUINONE] IRON-SULFUR PROTEIN 5"/>
    <property type="match status" value="1"/>
</dbReference>
<keyword evidence="12" id="KW-0472">Membrane</keyword>
<dbReference type="CDD" id="cd24141">
    <property type="entry name" value="NDUFS5-like"/>
    <property type="match status" value="1"/>
</dbReference>
<evidence type="ECO:0000256" key="2">
    <source>
        <dbReference type="ARBA" id="ARBA00004569"/>
    </source>
</evidence>
<evidence type="ECO:0000256" key="10">
    <source>
        <dbReference type="ARBA" id="ARBA00022982"/>
    </source>
</evidence>
<evidence type="ECO:0000256" key="12">
    <source>
        <dbReference type="ARBA" id="ARBA00023136"/>
    </source>
</evidence>
<keyword evidence="10" id="KW-0249">Electron transport</keyword>
<evidence type="ECO:0000256" key="7">
    <source>
        <dbReference type="ARBA" id="ARBA00022448"/>
    </source>
</evidence>
<feature type="disulfide bond" evidence="16">
    <location>
        <begin position="5"/>
        <end position="35"/>
    </location>
</feature>
<dbReference type="EMBL" id="JARJLG010000201">
    <property type="protein sequence ID" value="KAJ7728970.1"/>
    <property type="molecule type" value="Genomic_DNA"/>
</dbReference>
<dbReference type="GO" id="GO:0032981">
    <property type="term" value="P:mitochondrial respiratory chain complex I assembly"/>
    <property type="evidence" value="ECO:0007669"/>
    <property type="project" value="TreeGrafter"/>
</dbReference>
<evidence type="ECO:0000256" key="1">
    <source>
        <dbReference type="ARBA" id="ARBA00003195"/>
    </source>
</evidence>
<gene>
    <name evidence="17" type="ORF">DFH07DRAFT_757048</name>
</gene>
<evidence type="ECO:0000256" key="15">
    <source>
        <dbReference type="ARBA" id="ARBA00032739"/>
    </source>
</evidence>
<comment type="subunit">
    <text evidence="5">Mammalian complex I is composed of 45 different subunits. This is a component of the iron-sulfur (IP) fragment of the enzyme.</text>
</comment>
<comment type="caution">
    <text evidence="17">The sequence shown here is derived from an EMBL/GenBank/DDBJ whole genome shotgun (WGS) entry which is preliminary data.</text>
</comment>
<dbReference type="GO" id="GO:0005758">
    <property type="term" value="C:mitochondrial intermembrane space"/>
    <property type="evidence" value="ECO:0007669"/>
    <property type="project" value="UniProtKB-SubCell"/>
</dbReference>
<proteinExistence type="inferred from homology"/>
<keyword evidence="13 16" id="KW-1015">Disulfide bond</keyword>
<evidence type="ECO:0000256" key="8">
    <source>
        <dbReference type="ARBA" id="ARBA00022660"/>
    </source>
</evidence>